<proteinExistence type="predicted"/>
<dbReference type="AlphaFoldDB" id="A0A8K0TE42"/>
<keyword evidence="2" id="KW-1185">Reference proteome</keyword>
<gene>
    <name evidence="1" type="ORF">B0T11DRAFT_242993</name>
</gene>
<sequence length="938" mass="103859">MDFGKIEASAVSNTNELVVSAGYFNLDFSLVKFAAPPEYQGISGALSQLRRTEAEDGQSHITARRLGALFDGVCPPTPNLIKAYGLRATQIAQTVSSQDVPSKFKTNWIFSEYLGVDATSLWAAATSRKAALPIHLLACMLARIWGEAEAVSIWLEIVNGRRAELRSTFETEGELPFDKLSAASQADISQEQLAKWDSSARSWLRTADTVQKAQNDQLLLIIKNISLSVSNEQTTYKSIITAWTSALKTMESLIIGAPHVVQNSAVLLGMSSWHLYPDMVYIGGVGGSKEISMKDPLVHPSGVMTMGVSDASGSSSSNSGIYWSLSLAHHRFYGRPETRTGEMDGHDHRLTFLQLQQATLGAILSHWKIPVGETDEALRMLVQLASFLLSDQRPDSLKYDWIRMITEPILEYFNGDMDSNFAVSLGRRRSTFIGSSMTRPHRPFWGLTSLNGLMAFLSKPEDQVELLRRLTRRSPSLQHQQCLLVARHNAKTRCYVGVVPDENVLRCWVPKRSPRALASTYRKIGEVTEYAAKRFKWQSSLIVVDTENDITYDYAFGEVDSAAAFVRRPTGLLFSPPHQQPAIMHDDLRWAIQHDMVSLEKFRSTIATFDDEIVYSLWLLSVAFVEYRSLSLEGATISPSVLRQPFRIRLVSGDWLSKVAAIPVTPSHQAGHAGPGFTRGASIRNLDAHRLAVALIAYLETGEDFLFGDYNRILGLSVGNSIYVPSRILQDPEEVERPSRFRRLLGNLATSGITLLTCPETPLCRDFDIGSWRQSTTAFDGATLDHFNQTSLHLTLTDWSVPLTETSSVGQRHAGGTHREGVVSIRDAGSWVADIDPETALAADCVEIVRPSPCSCAKAQNGDQKVIEAQSLQSWDQVLDCPEGILVTQSRGNWMARLALISVLAQHSKSLQKKVLVCPKEMCWTCAQATHRNAIFIA</sequence>
<protein>
    <submittedName>
        <fullName evidence="1">Uncharacterized protein</fullName>
    </submittedName>
</protein>
<comment type="caution">
    <text evidence="1">The sequence shown here is derived from an EMBL/GenBank/DDBJ whole genome shotgun (WGS) entry which is preliminary data.</text>
</comment>
<dbReference type="EMBL" id="JAGPXD010000004">
    <property type="protein sequence ID" value="KAH7357863.1"/>
    <property type="molecule type" value="Genomic_DNA"/>
</dbReference>
<name>A0A8K0TE42_9PEZI</name>
<evidence type="ECO:0000313" key="2">
    <source>
        <dbReference type="Proteomes" id="UP000813385"/>
    </source>
</evidence>
<reference evidence="1" key="1">
    <citation type="journal article" date="2021" name="Nat. Commun.">
        <title>Genetic determinants of endophytism in the Arabidopsis root mycobiome.</title>
        <authorList>
            <person name="Mesny F."/>
            <person name="Miyauchi S."/>
            <person name="Thiergart T."/>
            <person name="Pickel B."/>
            <person name="Atanasova L."/>
            <person name="Karlsson M."/>
            <person name="Huettel B."/>
            <person name="Barry K.W."/>
            <person name="Haridas S."/>
            <person name="Chen C."/>
            <person name="Bauer D."/>
            <person name="Andreopoulos W."/>
            <person name="Pangilinan J."/>
            <person name="LaButti K."/>
            <person name="Riley R."/>
            <person name="Lipzen A."/>
            <person name="Clum A."/>
            <person name="Drula E."/>
            <person name="Henrissat B."/>
            <person name="Kohler A."/>
            <person name="Grigoriev I.V."/>
            <person name="Martin F.M."/>
            <person name="Hacquard S."/>
        </authorList>
    </citation>
    <scope>NUCLEOTIDE SEQUENCE</scope>
    <source>
        <strain evidence="1">MPI-CAGE-AT-0016</strain>
    </source>
</reference>
<dbReference type="Proteomes" id="UP000813385">
    <property type="component" value="Unassembled WGS sequence"/>
</dbReference>
<organism evidence="1 2">
    <name type="scientific">Plectosphaerella cucumerina</name>
    <dbReference type="NCBI Taxonomy" id="40658"/>
    <lineage>
        <taxon>Eukaryota</taxon>
        <taxon>Fungi</taxon>
        <taxon>Dikarya</taxon>
        <taxon>Ascomycota</taxon>
        <taxon>Pezizomycotina</taxon>
        <taxon>Sordariomycetes</taxon>
        <taxon>Hypocreomycetidae</taxon>
        <taxon>Glomerellales</taxon>
        <taxon>Plectosphaerellaceae</taxon>
        <taxon>Plectosphaerella</taxon>
    </lineage>
</organism>
<accession>A0A8K0TE42</accession>
<dbReference type="OrthoDB" id="4849251at2759"/>
<evidence type="ECO:0000313" key="1">
    <source>
        <dbReference type="EMBL" id="KAH7357863.1"/>
    </source>
</evidence>